<accession>A0ABX2AVC6</accession>
<dbReference type="InterPro" id="IPR025634">
    <property type="entry name" value="DUF4292"/>
</dbReference>
<dbReference type="Proteomes" id="UP001193734">
    <property type="component" value="Unassembled WGS sequence"/>
</dbReference>
<reference evidence="1 2" key="1">
    <citation type="submission" date="2020-05" db="EMBL/GenBank/DDBJ databases">
        <title>Distinct polysaccharide utilization as determinants for interspecies competition between intestinal Prevotella spp.</title>
        <authorList>
            <person name="Galvez E.J.C."/>
            <person name="Iljazovic A."/>
            <person name="Strowig T."/>
        </authorList>
    </citation>
    <scope>NUCLEOTIDE SEQUENCE [LARGE SCALE GENOMIC DNA]</scope>
    <source>
        <strain evidence="1 2">PROD</strain>
    </source>
</reference>
<gene>
    <name evidence="1" type="ORF">HPS55_08710</name>
</gene>
<comment type="caution">
    <text evidence="1">The sequence shown here is derived from an EMBL/GenBank/DDBJ whole genome shotgun (WGS) entry which is preliminary data.</text>
</comment>
<dbReference type="GeneID" id="82157847"/>
<dbReference type="Pfam" id="PF14125">
    <property type="entry name" value="DUF4292"/>
    <property type="match status" value="1"/>
</dbReference>
<keyword evidence="2" id="KW-1185">Reference proteome</keyword>
<dbReference type="RefSeq" id="WP_172323458.1">
    <property type="nucleotide sequence ID" value="NZ_CASGIA010000040.1"/>
</dbReference>
<organism evidence="1 2">
    <name type="scientific">Xylanibacter rodentium</name>
    <dbReference type="NCBI Taxonomy" id="2736289"/>
    <lineage>
        <taxon>Bacteria</taxon>
        <taxon>Pseudomonadati</taxon>
        <taxon>Bacteroidota</taxon>
        <taxon>Bacteroidia</taxon>
        <taxon>Bacteroidales</taxon>
        <taxon>Prevotellaceae</taxon>
        <taxon>Xylanibacter</taxon>
    </lineage>
</organism>
<name>A0ABX2AVC6_9BACT</name>
<evidence type="ECO:0000313" key="1">
    <source>
        <dbReference type="EMBL" id="NPE14404.1"/>
    </source>
</evidence>
<dbReference type="EMBL" id="JABKKE010000013">
    <property type="protein sequence ID" value="NPE14404.1"/>
    <property type="molecule type" value="Genomic_DNA"/>
</dbReference>
<protein>
    <submittedName>
        <fullName evidence="1">DUF4292 domain-containing protein</fullName>
    </submittedName>
</protein>
<sequence>MNLFNIALMAMLLVLGACKSSKSLEKSEPSKPVTTADTQNFLQKVSDNNVQSVKFITSKIKFQVQVGAQDLTLTGNLKMKRDDVIRLQLMAFGFVEAGRLEFTKDYVLIMDRINKQYLKVPYNQLDFLRTSGLNFYSLQALFWNELFQPGKMRLTDEAMNEYETSVGDGDVVISLEHDKMSYKWLAGSSKAEIKMANILYKDKLRGNTQLNWDYNNFKPLGSKQFPTDNAITFTTSSGKEIKLNMKLNYIGNESDWETRTEVSGKYKQVKVDDILRRFMAL</sequence>
<proteinExistence type="predicted"/>
<evidence type="ECO:0000313" key="2">
    <source>
        <dbReference type="Proteomes" id="UP001193734"/>
    </source>
</evidence>